<dbReference type="PROSITE" id="PS51192">
    <property type="entry name" value="HELICASE_ATP_BIND_1"/>
    <property type="match status" value="1"/>
</dbReference>
<keyword evidence="3" id="KW-1185">Reference proteome</keyword>
<dbReference type="InterPro" id="IPR049996">
    <property type="entry name" value="Slr7037-like"/>
</dbReference>
<name>A0ABY2N9H3_9LEPT</name>
<dbReference type="InterPro" id="IPR014001">
    <property type="entry name" value="Helicase_ATP-bd"/>
</dbReference>
<reference evidence="3" key="1">
    <citation type="journal article" date="2019" name="PLoS Negl. Trop. Dis.">
        <title>Revisiting the worldwide diversity of Leptospira species in the environment.</title>
        <authorList>
            <person name="Vincent A.T."/>
            <person name="Schiettekatte O."/>
            <person name="Bourhy P."/>
            <person name="Veyrier F.J."/>
            <person name="Picardeau M."/>
        </authorList>
    </citation>
    <scope>NUCLEOTIDE SEQUENCE [LARGE SCALE GENOMIC DNA]</scope>
    <source>
        <strain evidence="3">201702407</strain>
    </source>
</reference>
<dbReference type="NCBIfam" id="NF042913">
    <property type="entry name" value="CyRepA1"/>
    <property type="match status" value="1"/>
</dbReference>
<protein>
    <recommendedName>
        <fullName evidence="1">Helicase ATP-binding domain-containing protein</fullName>
    </recommendedName>
</protein>
<comment type="caution">
    <text evidence="2">The sequence shown here is derived from an EMBL/GenBank/DDBJ whole genome shotgun (WGS) entry which is preliminary data.</text>
</comment>
<organism evidence="2 3">
    <name type="scientific">Leptospira stimsonii</name>
    <dbReference type="NCBI Taxonomy" id="2202203"/>
    <lineage>
        <taxon>Bacteria</taxon>
        <taxon>Pseudomonadati</taxon>
        <taxon>Spirochaetota</taxon>
        <taxon>Spirochaetia</taxon>
        <taxon>Leptospirales</taxon>
        <taxon>Leptospiraceae</taxon>
        <taxon>Leptospira</taxon>
    </lineage>
</organism>
<dbReference type="InterPro" id="IPR011545">
    <property type="entry name" value="DEAD/DEAH_box_helicase_dom"/>
</dbReference>
<evidence type="ECO:0000259" key="1">
    <source>
        <dbReference type="PROSITE" id="PS51192"/>
    </source>
</evidence>
<sequence length="778" mass="91428">MTKSIENFRVEFPEEHIAAIEQALTFIPPASLEDDSIIWYPKILNSLLSHFNEETVRNLLSKNVNSELLTEWLVNWSSQKPLESIDFVYQKAMDFGWSLKYYLKSKNKNQDPIVYKDLPVPECADLVINSRYVTTDSKLEKLNHKNLIIHSSHGTGKTEFVIEHLKGKEFIYITHREQLAREIHSRLQASGVKVNLYKDFNTQIALECLEGSLVICINSIHKLDKKYYENKVIVIDEFDQFVNHLHGKTCKKESALIFKRIGEFTSKSEGNIFLSADFPDIALSFIQKVLKKQECYYVFNKHIPNQGRRLFIHETQKSIISHMLNALNSDQKVSVASFSKKRAEGLAQALKKVYGDKKKIIYVVQDNKKHYNQEALLSNKALAEDYDVIIFSPVLSSGVDFNIEFSRYNYLLVNESIPMDHVEAIQMAHRFRNYEELHIQCDKPWIPETQKKENQLGFLAQLRKTFKVHKLYIETIKDKLSKIKLKGSFAFMINAFIKEKYQNHLLRYFFMNLINGLSRRGYIADFLDVELAKEKKSQYETVLKFYCPRKKNNQTNLLREIEKSMTFEMITSLRMISEGNYYRFKIEGTKSTVEQKLMIAYEIRNVVGYADNDPQSKEDLKVYIEKKVTIKKFSEQLQNYALLTLPEKIWLLTDRGANEKTTPNNFESRTLKSNLMNEIWKLIPRTEFKYQDLDAVVDFIKLNRERIERHLFKVTPVYIKYPTKFISQFLELLGIDLSKRKTTRARTNAYWVDQDDIDFIKRVMSRRSQLFMDDERSA</sequence>
<accession>A0ABY2N9H3</accession>
<dbReference type="RefSeq" id="WP_135684300.1">
    <property type="nucleotide sequence ID" value="NZ_RQEQ01000036.1"/>
</dbReference>
<gene>
    <name evidence="2" type="ORF">EHQ90_05390</name>
</gene>
<proteinExistence type="predicted"/>
<dbReference type="InterPro" id="IPR027417">
    <property type="entry name" value="P-loop_NTPase"/>
</dbReference>
<evidence type="ECO:0000313" key="2">
    <source>
        <dbReference type="EMBL" id="TGM18961.1"/>
    </source>
</evidence>
<dbReference type="SUPFAM" id="SSF52540">
    <property type="entry name" value="P-loop containing nucleoside triphosphate hydrolases"/>
    <property type="match status" value="1"/>
</dbReference>
<feature type="domain" description="Helicase ATP-binding" evidence="1">
    <location>
        <begin position="138"/>
        <end position="296"/>
    </location>
</feature>
<dbReference type="Gene3D" id="3.40.50.300">
    <property type="entry name" value="P-loop containing nucleotide triphosphate hydrolases"/>
    <property type="match status" value="1"/>
</dbReference>
<evidence type="ECO:0000313" key="3">
    <source>
        <dbReference type="Proteomes" id="UP000297422"/>
    </source>
</evidence>
<dbReference type="Proteomes" id="UP000297422">
    <property type="component" value="Unassembled WGS sequence"/>
</dbReference>
<dbReference type="EMBL" id="RQGT01000032">
    <property type="protein sequence ID" value="TGM18961.1"/>
    <property type="molecule type" value="Genomic_DNA"/>
</dbReference>
<dbReference type="Pfam" id="PF00270">
    <property type="entry name" value="DEAD"/>
    <property type="match status" value="1"/>
</dbReference>